<gene>
    <name evidence="5" type="ORF">SAMN04488561_6458</name>
</gene>
<evidence type="ECO:0000256" key="1">
    <source>
        <dbReference type="SAM" id="MobiDB-lite"/>
    </source>
</evidence>
<dbReference type="InterPro" id="IPR036415">
    <property type="entry name" value="Lamin_tail_dom_sf"/>
</dbReference>
<feature type="region of interest" description="Disordered" evidence="1">
    <location>
        <begin position="708"/>
        <end position="784"/>
    </location>
</feature>
<protein>
    <submittedName>
        <fullName evidence="5">Lamin Tail Domain</fullName>
    </submittedName>
</protein>
<evidence type="ECO:0000256" key="3">
    <source>
        <dbReference type="SAM" id="SignalP"/>
    </source>
</evidence>
<keyword evidence="2" id="KW-1133">Transmembrane helix</keyword>
<feature type="domain" description="LTD" evidence="4">
    <location>
        <begin position="27"/>
        <end position="133"/>
    </location>
</feature>
<dbReference type="STRING" id="561176.SAMN04488561_6458"/>
<evidence type="ECO:0000313" key="5">
    <source>
        <dbReference type="EMBL" id="SEF18398.1"/>
    </source>
</evidence>
<keyword evidence="3" id="KW-0732">Signal</keyword>
<dbReference type="SUPFAM" id="SSF74853">
    <property type="entry name" value="Lamin A/C globular tail domain"/>
    <property type="match status" value="2"/>
</dbReference>
<dbReference type="AlphaFoldDB" id="A0A1H5PYZ4"/>
<dbReference type="PROSITE" id="PS51841">
    <property type="entry name" value="LTD"/>
    <property type="match status" value="3"/>
</dbReference>
<organism evidence="5 6">
    <name type="scientific">Jiangella alba</name>
    <dbReference type="NCBI Taxonomy" id="561176"/>
    <lineage>
        <taxon>Bacteria</taxon>
        <taxon>Bacillati</taxon>
        <taxon>Actinomycetota</taxon>
        <taxon>Actinomycetes</taxon>
        <taxon>Jiangellales</taxon>
        <taxon>Jiangellaceae</taxon>
        <taxon>Jiangella</taxon>
    </lineage>
</organism>
<feature type="signal peptide" evidence="3">
    <location>
        <begin position="1"/>
        <end position="24"/>
    </location>
</feature>
<keyword evidence="2" id="KW-0472">Membrane</keyword>
<evidence type="ECO:0000313" key="6">
    <source>
        <dbReference type="Proteomes" id="UP000181980"/>
    </source>
</evidence>
<dbReference type="Proteomes" id="UP000181980">
    <property type="component" value="Unassembled WGS sequence"/>
</dbReference>
<dbReference type="RefSeq" id="WP_069112061.1">
    <property type="nucleotide sequence ID" value="NZ_FNUC01000004.1"/>
</dbReference>
<feature type="compositionally biased region" description="Acidic residues" evidence="1">
    <location>
        <begin position="412"/>
        <end position="421"/>
    </location>
</feature>
<evidence type="ECO:0000259" key="4">
    <source>
        <dbReference type="PROSITE" id="PS51841"/>
    </source>
</evidence>
<dbReference type="Pfam" id="PF00932">
    <property type="entry name" value="LTD"/>
    <property type="match status" value="2"/>
</dbReference>
<keyword evidence="2" id="KW-0812">Transmembrane</keyword>
<feature type="domain" description="LTD" evidence="4">
    <location>
        <begin position="148"/>
        <end position="243"/>
    </location>
</feature>
<feature type="compositionally biased region" description="Acidic residues" evidence="1">
    <location>
        <begin position="732"/>
        <end position="744"/>
    </location>
</feature>
<name>A0A1H5PYZ4_9ACTN</name>
<accession>A0A1H5PYZ4</accession>
<dbReference type="Gene3D" id="2.60.40.1260">
    <property type="entry name" value="Lamin Tail domain"/>
    <property type="match status" value="2"/>
</dbReference>
<proteinExistence type="predicted"/>
<dbReference type="EMBL" id="FNUC01000004">
    <property type="protein sequence ID" value="SEF18398.1"/>
    <property type="molecule type" value="Genomic_DNA"/>
</dbReference>
<feature type="compositionally biased region" description="Gly residues" evidence="1">
    <location>
        <begin position="745"/>
        <end position="780"/>
    </location>
</feature>
<feature type="chain" id="PRO_5038988064" evidence="3">
    <location>
        <begin position="25"/>
        <end position="818"/>
    </location>
</feature>
<keyword evidence="6" id="KW-1185">Reference proteome</keyword>
<evidence type="ECO:0000256" key="2">
    <source>
        <dbReference type="SAM" id="Phobius"/>
    </source>
</evidence>
<feature type="region of interest" description="Disordered" evidence="1">
    <location>
        <begin position="386"/>
        <end position="431"/>
    </location>
</feature>
<sequence>MSARKAQRAAVAVLAVAGLVPLGAAGVPAAAGPQAPAVVVNEVSQRVNPDWVELHNPGDATADLSGWRLQDDQDRGPEDYVFPAGTVIPAGWYLVVDAADDGTTGFGFGLGAADTVRLSDAGGSLVDSLSWTEHAATTYGRCPDGSGEVRQTAAPTRGEANDCTSPLRVNEVAAGFVELVNPSGAGVELGGHVVRAAGAEDGHALPDGVLAPGGLLLIEADALGFAPGEASGVELVDGAGAVADSHGWEIVPEPSTGRCPDGVGAFTVTAAATPGEPNDCVPVAGQDAVKVNEVESSDGVPGDWIELVNTGAEPVDLSGWLVRDNDDTRFSTIAAGTVIAPGGFYVHEEAALGFGLGSGDMARVYTPNGTLVDAYAWDEHAASTYGRCPDGTGEFRTTTSPTKGAPNHCDGDPEPDPEPEPGDPWPGGPDVTVADRADDFDGDLSGLDHQDGVLWAVDNGRGRLHRLEWDGAVWRDGAAGGWATGKPLRYPGGVGTPDSEGVTVTGDGSVVVGTERDNDDDGVSLLSLLRYDVTGAEPELTASTEWDLTSELPPTGPNAGIEAVEWVPDDVLTGLGFADASTGAPYDPDGYAGHGGGVYFVGVEGTGLVYAYLLLDDGDVHQLAELDPGLGAVMALDFDLATSTLWAVCDDGCDGTSALLEVGDDGAFAVTGRVARPAGMANLNTEGFAIAPVEECVDGLRPVYWSDDNDTDGHSLRAGTLACPEPEQPGEPGDEDGGADEDGAGEGGSDNEGGSGDDAGAEAGGGVGDDTGDDTGGLGGEALPDTGTPAATLLAAAMLLALAGLGLLRARRGGHGVS</sequence>
<feature type="domain" description="LTD" evidence="4">
    <location>
        <begin position="264"/>
        <end position="403"/>
    </location>
</feature>
<dbReference type="InterPro" id="IPR001322">
    <property type="entry name" value="Lamin_tail_dom"/>
</dbReference>
<feature type="transmembrane region" description="Helical" evidence="2">
    <location>
        <begin position="790"/>
        <end position="808"/>
    </location>
</feature>
<reference evidence="6" key="1">
    <citation type="submission" date="2016-10" db="EMBL/GenBank/DDBJ databases">
        <authorList>
            <person name="Varghese N."/>
            <person name="Submissions S."/>
        </authorList>
    </citation>
    <scope>NUCLEOTIDE SEQUENCE [LARGE SCALE GENOMIC DNA]</scope>
    <source>
        <strain evidence="6">DSM 45237</strain>
    </source>
</reference>